<dbReference type="InterPro" id="IPR029033">
    <property type="entry name" value="His_PPase_superfam"/>
</dbReference>
<name>A0ABQ6ZJX6_9GAMM</name>
<gene>
    <name evidence="1" type="ORF">CSC78_04950</name>
</gene>
<dbReference type="Proteomes" id="UP000781710">
    <property type="component" value="Unassembled WGS sequence"/>
</dbReference>
<evidence type="ECO:0000313" key="1">
    <source>
        <dbReference type="EMBL" id="KAF1726446.1"/>
    </source>
</evidence>
<protein>
    <submittedName>
        <fullName evidence="1">Histidine phosphatase family protein</fullName>
    </submittedName>
</protein>
<organism evidence="1 2">
    <name type="scientific">Pseudoxanthomonas japonensis</name>
    <dbReference type="NCBI Taxonomy" id="69284"/>
    <lineage>
        <taxon>Bacteria</taxon>
        <taxon>Pseudomonadati</taxon>
        <taxon>Pseudomonadota</taxon>
        <taxon>Gammaproteobacteria</taxon>
        <taxon>Lysobacterales</taxon>
        <taxon>Lysobacteraceae</taxon>
        <taxon>Pseudoxanthomonas</taxon>
    </lineage>
</organism>
<proteinExistence type="predicted"/>
<comment type="caution">
    <text evidence="1">The sequence shown here is derived from an EMBL/GenBank/DDBJ whole genome shotgun (WGS) entry which is preliminary data.</text>
</comment>
<keyword evidence="2" id="KW-1185">Reference proteome</keyword>
<sequence length="214" mass="23605">MKHLLFIRHGESVANAGGVTLPHADIPLSERGRREASIVAGLLPASPSRIYCSPFLRAMSTAEPYSQRTGVPLTVLDELQEFSAIDPALLEGMSGAQRRPIADAYWADADPGRRMGANAETFAEFHARVRLGIDTLRMIEDGSVVFGHGIWLGLAYWMTERNMASTPDDMRAFRVYQLGIPLPNCGCHRVSLDEGGTVRIRFDADTHRRTLEAL</sequence>
<dbReference type="SMART" id="SM00855">
    <property type="entry name" value="PGAM"/>
    <property type="match status" value="1"/>
</dbReference>
<reference evidence="1 2" key="1">
    <citation type="submission" date="2017-10" db="EMBL/GenBank/DDBJ databases">
        <title>Whole genome sequencing of members of genus Pseudoxanthomonas.</title>
        <authorList>
            <person name="Kumar S."/>
            <person name="Bansal K."/>
            <person name="Kaur A."/>
            <person name="Patil P."/>
            <person name="Sharma S."/>
            <person name="Patil P.B."/>
        </authorList>
    </citation>
    <scope>NUCLEOTIDE SEQUENCE [LARGE SCALE GENOMIC DNA]</scope>
    <source>
        <strain evidence="1 2">DSM 17109</strain>
    </source>
</reference>
<accession>A0ABQ6ZJX6</accession>
<dbReference type="Pfam" id="PF00300">
    <property type="entry name" value="His_Phos_1"/>
    <property type="match status" value="1"/>
</dbReference>
<evidence type="ECO:0000313" key="2">
    <source>
        <dbReference type="Proteomes" id="UP000781710"/>
    </source>
</evidence>
<dbReference type="RefSeq" id="WP_162336803.1">
    <property type="nucleotide sequence ID" value="NZ_JBHSRQ010000004.1"/>
</dbReference>
<dbReference type="PANTHER" id="PTHR48100">
    <property type="entry name" value="BROAD-SPECIFICITY PHOSPHATASE YOR283W-RELATED"/>
    <property type="match status" value="1"/>
</dbReference>
<dbReference type="CDD" id="cd07067">
    <property type="entry name" value="HP_PGM_like"/>
    <property type="match status" value="1"/>
</dbReference>
<dbReference type="EMBL" id="PDWW01000004">
    <property type="protein sequence ID" value="KAF1726446.1"/>
    <property type="molecule type" value="Genomic_DNA"/>
</dbReference>
<dbReference type="InterPro" id="IPR050275">
    <property type="entry name" value="PGM_Phosphatase"/>
</dbReference>
<dbReference type="InterPro" id="IPR013078">
    <property type="entry name" value="His_Pase_superF_clade-1"/>
</dbReference>
<dbReference type="Gene3D" id="3.40.50.1240">
    <property type="entry name" value="Phosphoglycerate mutase-like"/>
    <property type="match status" value="1"/>
</dbReference>
<dbReference type="SUPFAM" id="SSF53254">
    <property type="entry name" value="Phosphoglycerate mutase-like"/>
    <property type="match status" value="1"/>
</dbReference>